<evidence type="ECO:0000313" key="2">
    <source>
        <dbReference type="Proteomes" id="UP000237749"/>
    </source>
</evidence>
<accession>A0A2S6HXY0</accession>
<dbReference type="RefSeq" id="WP_104433427.1">
    <property type="nucleotide sequence ID" value="NZ_PTJA01000001.1"/>
</dbReference>
<evidence type="ECO:0000313" key="1">
    <source>
        <dbReference type="EMBL" id="PPK83013.1"/>
    </source>
</evidence>
<dbReference type="PANTHER" id="PTHR30217">
    <property type="entry name" value="PEPTIDASE U32 FAMILY"/>
    <property type="match status" value="1"/>
</dbReference>
<reference evidence="1 2" key="1">
    <citation type="submission" date="2018-02" db="EMBL/GenBank/DDBJ databases">
        <title>Genomic Encyclopedia of Archaeal and Bacterial Type Strains, Phase II (KMG-II): from individual species to whole genera.</title>
        <authorList>
            <person name="Goeker M."/>
        </authorList>
    </citation>
    <scope>NUCLEOTIDE SEQUENCE [LARGE SCALE GENOMIC DNA]</scope>
    <source>
        <strain evidence="1 2">DSM 3808</strain>
    </source>
</reference>
<dbReference type="PANTHER" id="PTHR30217:SF10">
    <property type="entry name" value="23S RRNA 5-HYDROXYCYTIDINE C2501 SYNTHASE"/>
    <property type="match status" value="1"/>
</dbReference>
<proteinExistence type="predicted"/>
<dbReference type="Proteomes" id="UP000237749">
    <property type="component" value="Unassembled WGS sequence"/>
</dbReference>
<dbReference type="Pfam" id="PF01136">
    <property type="entry name" value="Peptidase_U32"/>
    <property type="match status" value="1"/>
</dbReference>
<gene>
    <name evidence="1" type="ORF">BXY41_10170</name>
</gene>
<name>A0A2S6HXY0_9FIRM</name>
<organism evidence="1 2">
    <name type="scientific">Lacrimispora xylanisolvens</name>
    <dbReference type="NCBI Taxonomy" id="384636"/>
    <lineage>
        <taxon>Bacteria</taxon>
        <taxon>Bacillati</taxon>
        <taxon>Bacillota</taxon>
        <taxon>Clostridia</taxon>
        <taxon>Lachnospirales</taxon>
        <taxon>Lachnospiraceae</taxon>
        <taxon>Lacrimispora</taxon>
    </lineage>
</organism>
<dbReference type="InterPro" id="IPR051454">
    <property type="entry name" value="RNA/ubiquinone_mod_enzymes"/>
</dbReference>
<comment type="caution">
    <text evidence="1">The sequence shown here is derived from an EMBL/GenBank/DDBJ whole genome shotgun (WGS) entry which is preliminary data.</text>
</comment>
<dbReference type="OrthoDB" id="9805982at2"/>
<sequence>MIKFALPYNGDMDFIDQSLYMYGNYIESYFGNLGIDDFGGGRAQTQNIVKQENELKAILDKLNAAGIDFNYVINNNGLMNEEFTEKYQERYLRFINKLVDLGIRKVTLSNPYLIQYTKQKLPALKISASVNLKTRSWEELEYLIQLGIDEATLHYDLIKNFAELIRIRSKTDLLLKLIPNDLYISNCPWQKGHTRMQGSHSKHKETKTPYFSYYRNKCVNIRNLRPEEIYSGKWIAPADIPKYMEIGYKNFKLLDRLATTEWIMKSIEIYIEQSRTTHLEEILGTYGSKSNIHATISDGPLEQALYPRDQLELIPEISQVENKLWYSAAHTDNCMHCTLCRHAADQGLIYPEDKREQYIENNRRWQSRITKLPYIKELNFGEVQRIEYK</sequence>
<dbReference type="InterPro" id="IPR001539">
    <property type="entry name" value="Peptidase_U32"/>
</dbReference>
<protein>
    <submittedName>
        <fullName evidence="1">Peptidase U32-like protein</fullName>
    </submittedName>
</protein>
<dbReference type="AlphaFoldDB" id="A0A2S6HXY0"/>
<keyword evidence="2" id="KW-1185">Reference proteome</keyword>
<dbReference type="EMBL" id="PTJA01000001">
    <property type="protein sequence ID" value="PPK83013.1"/>
    <property type="molecule type" value="Genomic_DNA"/>
</dbReference>